<feature type="transmembrane region" description="Helical" evidence="1">
    <location>
        <begin position="287"/>
        <end position="309"/>
    </location>
</feature>
<keyword evidence="1" id="KW-1133">Transmembrane helix</keyword>
<keyword evidence="3" id="KW-1185">Reference proteome</keyword>
<feature type="transmembrane region" description="Helical" evidence="1">
    <location>
        <begin position="265"/>
        <end position="281"/>
    </location>
</feature>
<evidence type="ECO:0008006" key="4">
    <source>
        <dbReference type="Google" id="ProtNLM"/>
    </source>
</evidence>
<dbReference type="OrthoDB" id="2637020at2759"/>
<name>A0A9P7A4X2_9AGAM</name>
<comment type="caution">
    <text evidence="2">The sequence shown here is derived from an EMBL/GenBank/DDBJ whole genome shotgun (WGS) entry which is preliminary data.</text>
</comment>
<gene>
    <name evidence="2" type="ORF">EV702DRAFT_961112</name>
</gene>
<accession>A0A9P7A4X2</accession>
<keyword evidence="1" id="KW-0812">Transmembrane</keyword>
<protein>
    <recommendedName>
        <fullName evidence="4">UbiA prenyltransferase</fullName>
    </recommendedName>
</protein>
<feature type="transmembrane region" description="Helical" evidence="1">
    <location>
        <begin position="6"/>
        <end position="33"/>
    </location>
</feature>
<dbReference type="EMBL" id="JABBWD010000003">
    <property type="protein sequence ID" value="KAG1782498.1"/>
    <property type="molecule type" value="Genomic_DNA"/>
</dbReference>
<organism evidence="2 3">
    <name type="scientific">Suillus placidus</name>
    <dbReference type="NCBI Taxonomy" id="48579"/>
    <lineage>
        <taxon>Eukaryota</taxon>
        <taxon>Fungi</taxon>
        <taxon>Dikarya</taxon>
        <taxon>Basidiomycota</taxon>
        <taxon>Agaricomycotina</taxon>
        <taxon>Agaricomycetes</taxon>
        <taxon>Agaricomycetidae</taxon>
        <taxon>Boletales</taxon>
        <taxon>Suillineae</taxon>
        <taxon>Suillaceae</taxon>
        <taxon>Suillus</taxon>
    </lineage>
</organism>
<dbReference type="AlphaFoldDB" id="A0A9P7A4X2"/>
<dbReference type="Proteomes" id="UP000714275">
    <property type="component" value="Unassembled WGS sequence"/>
</dbReference>
<evidence type="ECO:0000313" key="2">
    <source>
        <dbReference type="EMBL" id="KAG1782498.1"/>
    </source>
</evidence>
<evidence type="ECO:0000313" key="3">
    <source>
        <dbReference type="Proteomes" id="UP000714275"/>
    </source>
</evidence>
<feature type="transmembrane region" description="Helical" evidence="1">
    <location>
        <begin position="107"/>
        <end position="127"/>
    </location>
</feature>
<keyword evidence="1" id="KW-0472">Membrane</keyword>
<feature type="transmembrane region" description="Helical" evidence="1">
    <location>
        <begin position="84"/>
        <end position="101"/>
    </location>
</feature>
<sequence>MATPTISTFVGSVILQPIVVAMSSLVLSSLLSYEIAGQLDWRPITVCVTCDILAVSIDHLKDQEVAIGAWGAAVVKRFTPLFHLARIFLALNTSLLVMALCRSPPKMALVTAVFTAPAFLWATPVDFRWIGTVSKRFIQANYDQEVEYDSPKSNEPFVIKRVPGMKAIFDGIIRGCGTFFVVYSALQLSWQSAHNAPPWTIIETIIWSTVNRTCHCIMTDVRDYDEDEKARVPTIPVLLESPLKTRIVLTVVQAAVMMAFPHNPFIVGSSCFAIALVWILGKDSPKVYFRFSLHSQSIFIVIYAVMFALDLL</sequence>
<evidence type="ECO:0000256" key="1">
    <source>
        <dbReference type="SAM" id="Phobius"/>
    </source>
</evidence>
<proteinExistence type="predicted"/>
<reference evidence="2" key="1">
    <citation type="journal article" date="2020" name="New Phytol.">
        <title>Comparative genomics reveals dynamic genome evolution in host specialist ectomycorrhizal fungi.</title>
        <authorList>
            <person name="Lofgren L.A."/>
            <person name="Nguyen N.H."/>
            <person name="Vilgalys R."/>
            <person name="Ruytinx J."/>
            <person name="Liao H.L."/>
            <person name="Branco S."/>
            <person name="Kuo A."/>
            <person name="LaButti K."/>
            <person name="Lipzen A."/>
            <person name="Andreopoulos W."/>
            <person name="Pangilinan J."/>
            <person name="Riley R."/>
            <person name="Hundley H."/>
            <person name="Na H."/>
            <person name="Barry K."/>
            <person name="Grigoriev I.V."/>
            <person name="Stajich J.E."/>
            <person name="Kennedy P.G."/>
        </authorList>
    </citation>
    <scope>NUCLEOTIDE SEQUENCE</scope>
    <source>
        <strain evidence="2">DOB743</strain>
    </source>
</reference>